<dbReference type="EMBL" id="LKEA01000019">
    <property type="protein sequence ID" value="ROW01266.1"/>
    <property type="molecule type" value="Genomic_DNA"/>
</dbReference>
<name>A0A423WCY8_9PEZI</name>
<keyword evidence="1" id="KW-0472">Membrane</keyword>
<keyword evidence="1" id="KW-0812">Transmembrane</keyword>
<keyword evidence="1" id="KW-1133">Transmembrane helix</keyword>
<feature type="transmembrane region" description="Helical" evidence="1">
    <location>
        <begin position="174"/>
        <end position="191"/>
    </location>
</feature>
<accession>A0A423WCY8</accession>
<reference evidence="2 3" key="1">
    <citation type="submission" date="2015-09" db="EMBL/GenBank/DDBJ databases">
        <title>Host preference determinants of Valsa canker pathogens revealed by comparative genomics.</title>
        <authorList>
            <person name="Yin Z."/>
            <person name="Huang L."/>
        </authorList>
    </citation>
    <scope>NUCLEOTIDE SEQUENCE [LARGE SCALE GENOMIC DNA]</scope>
    <source>
        <strain evidence="2 3">03-1</strain>
    </source>
</reference>
<evidence type="ECO:0000313" key="2">
    <source>
        <dbReference type="EMBL" id="ROW01266.1"/>
    </source>
</evidence>
<protein>
    <submittedName>
        <fullName evidence="2">Uncharacterized protein</fullName>
    </submittedName>
</protein>
<comment type="caution">
    <text evidence="2">The sequence shown here is derived from an EMBL/GenBank/DDBJ whole genome shotgun (WGS) entry which is preliminary data.</text>
</comment>
<sequence length="244" mass="26946">MDSNKSFPSRRQRRFNQAFATSGATSPASVFGDTTDLVYGAESDVRHVNLGNLSGGFLVAFLGGVRHIFQQRKELEPLPSVEDVLSRIARAKAHHDAQRLDDDLISLASTQDHAGRSFNDFGMEQMNVFSKQVDRIAEQSDRIAGQLDRNAEHFECSNERIDRKIEKAMDLQRWSMLCIAMAMLGFIYVMVQVAPSLGRGQATEIPLAIAVPERCGRVAASAFSEVAVTEICIWASQLVPKVSS</sequence>
<dbReference type="Proteomes" id="UP000283895">
    <property type="component" value="Unassembled WGS sequence"/>
</dbReference>
<keyword evidence="3" id="KW-1185">Reference proteome</keyword>
<gene>
    <name evidence="2" type="ORF">VMCG_05852</name>
</gene>
<evidence type="ECO:0000256" key="1">
    <source>
        <dbReference type="SAM" id="Phobius"/>
    </source>
</evidence>
<evidence type="ECO:0000313" key="3">
    <source>
        <dbReference type="Proteomes" id="UP000283895"/>
    </source>
</evidence>
<organism evidence="2 3">
    <name type="scientific">Cytospora schulzeri</name>
    <dbReference type="NCBI Taxonomy" id="448051"/>
    <lineage>
        <taxon>Eukaryota</taxon>
        <taxon>Fungi</taxon>
        <taxon>Dikarya</taxon>
        <taxon>Ascomycota</taxon>
        <taxon>Pezizomycotina</taxon>
        <taxon>Sordariomycetes</taxon>
        <taxon>Sordariomycetidae</taxon>
        <taxon>Diaporthales</taxon>
        <taxon>Cytosporaceae</taxon>
        <taxon>Cytospora</taxon>
    </lineage>
</organism>
<proteinExistence type="predicted"/>
<dbReference type="AlphaFoldDB" id="A0A423WCY8"/>